<dbReference type="FunFam" id="1.25.40.10:FF:000073">
    <property type="entry name" value="Pentatricopeptide repeat-containing protein chloroplastic"/>
    <property type="match status" value="1"/>
</dbReference>
<dbReference type="InterPro" id="IPR046848">
    <property type="entry name" value="E_motif"/>
</dbReference>
<name>A0AAV8TXT0_9ROSI</name>
<dbReference type="Proteomes" id="UP001159364">
    <property type="component" value="Linkage Group LG02"/>
</dbReference>
<accession>A0AAV8TXT0</accession>
<dbReference type="PANTHER" id="PTHR47926:SF347">
    <property type="entry name" value="PENTATRICOPEPTIDE REPEAT-CONTAINING PROTEIN"/>
    <property type="match status" value="1"/>
</dbReference>
<gene>
    <name evidence="3" type="ORF">K2173_026967</name>
</gene>
<dbReference type="GO" id="GO:0009451">
    <property type="term" value="P:RNA modification"/>
    <property type="evidence" value="ECO:0007669"/>
    <property type="project" value="InterPro"/>
</dbReference>
<proteinExistence type="predicted"/>
<dbReference type="FunFam" id="1.25.40.10:FF:000090">
    <property type="entry name" value="Pentatricopeptide repeat-containing protein, chloroplastic"/>
    <property type="match status" value="1"/>
</dbReference>
<dbReference type="InterPro" id="IPR011990">
    <property type="entry name" value="TPR-like_helical_dom_sf"/>
</dbReference>
<dbReference type="PANTHER" id="PTHR47926">
    <property type="entry name" value="PENTATRICOPEPTIDE REPEAT-CONTAINING PROTEIN"/>
    <property type="match status" value="1"/>
</dbReference>
<feature type="repeat" description="PPR" evidence="2">
    <location>
        <begin position="587"/>
        <end position="621"/>
    </location>
</feature>
<dbReference type="InterPro" id="IPR046960">
    <property type="entry name" value="PPR_At4g14850-like_plant"/>
</dbReference>
<dbReference type="FunFam" id="1.25.40.10:FF:000285">
    <property type="entry name" value="Pentatricopeptide repeat-containing protein, chloroplastic"/>
    <property type="match status" value="1"/>
</dbReference>
<evidence type="ECO:0000256" key="2">
    <source>
        <dbReference type="PROSITE-ProRule" id="PRU00708"/>
    </source>
</evidence>
<sequence length="834" mass="93651">MECARSLFSGSLHQYSPSEFQQHNPLPSKSAPNYFFCGKSPFSISCDHRFLSSTFSNNPLTNSRLISSNNSAIDVSLAYGRIKEFTDDGLFEDAIRVYRNLLECGFPVEEFQFFPCLIKAFGGLCDVKKAKEIHGHLLKLGFSEDLFVNNALLSMYAKCGAIADAVRVFERMSDRDFVSWNAMISGFCHLGDCMNSLTYFGMMLRQCGELHLSRVACVSALSSCALCEFLTHGREIHGFLVKYGLDTNEFIVSALLEMYMKCGDVKNAQNVFNTVHEKEALRENRVIWNVMILGYISNELLSVALELFVDMLKLGIDPDSSTVVALLMLASQRFNLGFGRQFHRIILEFELENDARVETALMEMYFKCGDPETGLKIFKRSQNRNLVTWGSVISNCSQGGYPYEALQLFHDYLLDDGCPDSVTLLAALRASSSLALKSRGMEIHGLAIKMGLDSNVFVGGAIVDLYGKCRDTRSAQEVFDGLPDKDLVTWNALISGFAQTECPDGALKAFRLMLSKQIRPNSVTLACVLSVCVHLSLMILCKEVHCYVLRHGYDHNILVSNSLVSTYAKCGNISNSWTMFEKMLTRDKVSWNSIMLGLGMHGQFDKMFVTFEEMKEAGAKPDHTTITALLSACSHGGKVEMGWKYLKCMVEDYNLEPRIEQYTCMVDLLGRAGLLNQAYNLIMQMPYSPDDRIWGSLLGSCKNHGDAKLAEVVAGHLFEFDRTNTGYRVLLANLYEDSGRRNEVTRIRLEIKHKGLKKQPGCSWIEVNNSVHTFTAGDWSHKQSEEIHAVVENLMQEIKARYTPLLQSQKSVPDEPEDGFYANENEGLLWSNIV</sequence>
<keyword evidence="1" id="KW-0677">Repeat</keyword>
<comment type="caution">
    <text evidence="3">The sequence shown here is derived from an EMBL/GenBank/DDBJ whole genome shotgun (WGS) entry which is preliminary data.</text>
</comment>
<dbReference type="FunFam" id="1.25.40.10:FF:000344">
    <property type="entry name" value="Pentatricopeptide repeat-containing protein"/>
    <property type="match status" value="1"/>
</dbReference>
<dbReference type="EMBL" id="JAIWQS010000002">
    <property type="protein sequence ID" value="KAJ8771790.1"/>
    <property type="molecule type" value="Genomic_DNA"/>
</dbReference>
<keyword evidence="4" id="KW-1185">Reference proteome</keyword>
<dbReference type="Pfam" id="PF13041">
    <property type="entry name" value="PPR_2"/>
    <property type="match status" value="3"/>
</dbReference>
<dbReference type="GO" id="GO:0003729">
    <property type="term" value="F:mRNA binding"/>
    <property type="evidence" value="ECO:0007669"/>
    <property type="project" value="UniProtKB-ARBA"/>
</dbReference>
<dbReference type="Pfam" id="PF20430">
    <property type="entry name" value="Eplus_motif"/>
    <property type="match status" value="1"/>
</dbReference>
<dbReference type="PROSITE" id="PS51375">
    <property type="entry name" value="PPR"/>
    <property type="match status" value="5"/>
</dbReference>
<feature type="repeat" description="PPR" evidence="2">
    <location>
        <begin position="385"/>
        <end position="420"/>
    </location>
</feature>
<evidence type="ECO:0000313" key="4">
    <source>
        <dbReference type="Proteomes" id="UP001159364"/>
    </source>
</evidence>
<feature type="repeat" description="PPR" evidence="2">
    <location>
        <begin position="145"/>
        <end position="179"/>
    </location>
</feature>
<dbReference type="Gene3D" id="1.25.40.10">
    <property type="entry name" value="Tetratricopeptide repeat domain"/>
    <property type="match status" value="6"/>
</dbReference>
<feature type="repeat" description="PPR" evidence="2">
    <location>
        <begin position="486"/>
        <end position="520"/>
    </location>
</feature>
<dbReference type="InterPro" id="IPR046849">
    <property type="entry name" value="E2_motif"/>
</dbReference>
<organism evidence="3 4">
    <name type="scientific">Erythroxylum novogranatense</name>
    <dbReference type="NCBI Taxonomy" id="1862640"/>
    <lineage>
        <taxon>Eukaryota</taxon>
        <taxon>Viridiplantae</taxon>
        <taxon>Streptophyta</taxon>
        <taxon>Embryophyta</taxon>
        <taxon>Tracheophyta</taxon>
        <taxon>Spermatophyta</taxon>
        <taxon>Magnoliopsida</taxon>
        <taxon>eudicotyledons</taxon>
        <taxon>Gunneridae</taxon>
        <taxon>Pentapetalae</taxon>
        <taxon>rosids</taxon>
        <taxon>fabids</taxon>
        <taxon>Malpighiales</taxon>
        <taxon>Erythroxylaceae</taxon>
        <taxon>Erythroxylum</taxon>
    </lineage>
</organism>
<feature type="repeat" description="PPR" evidence="2">
    <location>
        <begin position="284"/>
        <end position="318"/>
    </location>
</feature>
<protein>
    <recommendedName>
        <fullName evidence="5">Pentatricopeptide repeat-containing protein</fullName>
    </recommendedName>
</protein>
<dbReference type="InterPro" id="IPR002885">
    <property type="entry name" value="PPR_rpt"/>
</dbReference>
<evidence type="ECO:0000256" key="1">
    <source>
        <dbReference type="ARBA" id="ARBA00022737"/>
    </source>
</evidence>
<dbReference type="AlphaFoldDB" id="A0AAV8TXT0"/>
<dbReference type="Pfam" id="PF20431">
    <property type="entry name" value="E_motif"/>
    <property type="match status" value="1"/>
</dbReference>
<dbReference type="NCBIfam" id="TIGR00756">
    <property type="entry name" value="PPR"/>
    <property type="match status" value="3"/>
</dbReference>
<dbReference type="Pfam" id="PF01535">
    <property type="entry name" value="PPR"/>
    <property type="match status" value="6"/>
</dbReference>
<evidence type="ECO:0008006" key="5">
    <source>
        <dbReference type="Google" id="ProtNLM"/>
    </source>
</evidence>
<reference evidence="3 4" key="1">
    <citation type="submission" date="2021-09" db="EMBL/GenBank/DDBJ databases">
        <title>Genomic insights and catalytic innovation underlie evolution of tropane alkaloids biosynthesis.</title>
        <authorList>
            <person name="Wang Y.-J."/>
            <person name="Tian T."/>
            <person name="Huang J.-P."/>
            <person name="Huang S.-X."/>
        </authorList>
    </citation>
    <scope>NUCLEOTIDE SEQUENCE [LARGE SCALE GENOMIC DNA]</scope>
    <source>
        <strain evidence="3">KIB-2018</strain>
        <tissue evidence="3">Leaf</tissue>
    </source>
</reference>
<evidence type="ECO:0000313" key="3">
    <source>
        <dbReference type="EMBL" id="KAJ8771790.1"/>
    </source>
</evidence>